<dbReference type="KEGG" id="crq:GCK72_017055"/>
<protein>
    <submittedName>
        <fullName evidence="1">Uncharacterized protein</fullName>
    </submittedName>
</protein>
<evidence type="ECO:0000313" key="1">
    <source>
        <dbReference type="EMBL" id="KAF1750505.1"/>
    </source>
</evidence>
<dbReference type="AlphaFoldDB" id="A0A6A5G763"/>
<comment type="caution">
    <text evidence="1">The sequence shown here is derived from an EMBL/GenBank/DDBJ whole genome shotgun (WGS) entry which is preliminary data.</text>
</comment>
<reference evidence="1 2" key="1">
    <citation type="submission" date="2019-12" db="EMBL/GenBank/DDBJ databases">
        <title>Chromosome-level assembly of the Caenorhabditis remanei genome.</title>
        <authorList>
            <person name="Teterina A.A."/>
            <person name="Willis J.H."/>
            <person name="Phillips P.C."/>
        </authorList>
    </citation>
    <scope>NUCLEOTIDE SEQUENCE [LARGE SCALE GENOMIC DNA]</scope>
    <source>
        <strain evidence="1 2">PX506</strain>
        <tissue evidence="1">Whole organism</tissue>
    </source>
</reference>
<proteinExistence type="predicted"/>
<organism evidence="1 2">
    <name type="scientific">Caenorhabditis remanei</name>
    <name type="common">Caenorhabditis vulgaris</name>
    <dbReference type="NCBI Taxonomy" id="31234"/>
    <lineage>
        <taxon>Eukaryota</taxon>
        <taxon>Metazoa</taxon>
        <taxon>Ecdysozoa</taxon>
        <taxon>Nematoda</taxon>
        <taxon>Chromadorea</taxon>
        <taxon>Rhabditida</taxon>
        <taxon>Rhabditina</taxon>
        <taxon>Rhabditomorpha</taxon>
        <taxon>Rhabditoidea</taxon>
        <taxon>Rhabditidae</taxon>
        <taxon>Peloderinae</taxon>
        <taxon>Caenorhabditis</taxon>
    </lineage>
</organism>
<gene>
    <name evidence="1" type="ORF">GCK72_017055</name>
</gene>
<dbReference type="EMBL" id="WUAV01000005">
    <property type="protein sequence ID" value="KAF1750505.1"/>
    <property type="molecule type" value="Genomic_DNA"/>
</dbReference>
<dbReference type="Proteomes" id="UP000483820">
    <property type="component" value="Chromosome V"/>
</dbReference>
<evidence type="ECO:0000313" key="2">
    <source>
        <dbReference type="Proteomes" id="UP000483820"/>
    </source>
</evidence>
<dbReference type="GeneID" id="78776467"/>
<accession>A0A6A5G763</accession>
<sequence>MIEDKVSEVPELSIHVDKAMSSRLQVMLRSPGSQFAIDDCSKKEIWTNWMPKKIDSRDKGEKQDRESQ</sequence>
<dbReference type="RefSeq" id="XP_053580768.1">
    <property type="nucleotide sequence ID" value="XM_053731855.1"/>
</dbReference>
<dbReference type="CTD" id="78776467"/>
<name>A0A6A5G763_CAERE</name>